<evidence type="ECO:0000313" key="8">
    <source>
        <dbReference type="EMBL" id="MBC8601458.1"/>
    </source>
</evidence>
<dbReference type="EMBL" id="JACRTI010000012">
    <property type="protein sequence ID" value="MBC8601458.1"/>
    <property type="molecule type" value="Genomic_DNA"/>
</dbReference>
<evidence type="ECO:0000313" key="11">
    <source>
        <dbReference type="Proteomes" id="UP000629596"/>
    </source>
</evidence>
<dbReference type="Gene3D" id="1.20.1600.10">
    <property type="entry name" value="Outer membrane efflux proteins (OEP)"/>
    <property type="match status" value="1"/>
</dbReference>
<evidence type="ECO:0000256" key="6">
    <source>
        <dbReference type="ARBA" id="ARBA00023136"/>
    </source>
</evidence>
<dbReference type="Proteomes" id="UP000629596">
    <property type="component" value="Unassembled WGS sequence"/>
</dbReference>
<protein>
    <submittedName>
        <fullName evidence="8">TolC family protein</fullName>
    </submittedName>
    <submittedName>
        <fullName evidence="9">Transporter</fullName>
    </submittedName>
</protein>
<evidence type="ECO:0000256" key="5">
    <source>
        <dbReference type="ARBA" id="ARBA00022692"/>
    </source>
</evidence>
<name>A0A3D8HFL9_9BACT</name>
<dbReference type="InterPro" id="IPR003423">
    <property type="entry name" value="OMP_efflux"/>
</dbReference>
<comment type="subcellular location">
    <subcellularLocation>
        <location evidence="1">Cell outer membrane</location>
    </subcellularLocation>
</comment>
<dbReference type="AlphaFoldDB" id="A0A3D8HFL9"/>
<dbReference type="PANTHER" id="PTHR30026">
    <property type="entry name" value="OUTER MEMBRANE PROTEIN TOLC"/>
    <property type="match status" value="1"/>
</dbReference>
<evidence type="ECO:0000256" key="7">
    <source>
        <dbReference type="ARBA" id="ARBA00023237"/>
    </source>
</evidence>
<keyword evidence="3" id="KW-0813">Transport</keyword>
<dbReference type="Proteomes" id="UP000256321">
    <property type="component" value="Unassembled WGS sequence"/>
</dbReference>
<evidence type="ECO:0000256" key="2">
    <source>
        <dbReference type="ARBA" id="ARBA00007613"/>
    </source>
</evidence>
<dbReference type="PANTHER" id="PTHR30026:SF20">
    <property type="entry name" value="OUTER MEMBRANE PROTEIN TOLC"/>
    <property type="match status" value="1"/>
</dbReference>
<proteinExistence type="inferred from homology"/>
<dbReference type="EMBL" id="QREV01000012">
    <property type="protein sequence ID" value="RDU49784.1"/>
    <property type="molecule type" value="Genomic_DNA"/>
</dbReference>
<dbReference type="InterPro" id="IPR051906">
    <property type="entry name" value="TolC-like"/>
</dbReference>
<dbReference type="Pfam" id="PF02321">
    <property type="entry name" value="OEP"/>
    <property type="match status" value="1"/>
</dbReference>
<keyword evidence="4" id="KW-1134">Transmembrane beta strand</keyword>
<reference evidence="9 10" key="1">
    <citation type="submission" date="2018-07" db="EMBL/GenBank/DDBJ databases">
        <title>Parabacteroides acidifaciens nov. sp., isolated from human feces.</title>
        <authorList>
            <person name="Wang Y.J."/>
        </authorList>
    </citation>
    <scope>NUCLEOTIDE SEQUENCE [LARGE SCALE GENOMIC DNA]</scope>
    <source>
        <strain evidence="9 10">426-9</strain>
    </source>
</reference>
<evidence type="ECO:0000256" key="3">
    <source>
        <dbReference type="ARBA" id="ARBA00022448"/>
    </source>
</evidence>
<evidence type="ECO:0000313" key="10">
    <source>
        <dbReference type="Proteomes" id="UP000256321"/>
    </source>
</evidence>
<dbReference type="GO" id="GO:0015288">
    <property type="term" value="F:porin activity"/>
    <property type="evidence" value="ECO:0007669"/>
    <property type="project" value="TreeGrafter"/>
</dbReference>
<reference evidence="8 11" key="2">
    <citation type="submission" date="2020-08" db="EMBL/GenBank/DDBJ databases">
        <title>Genome public.</title>
        <authorList>
            <person name="Liu C."/>
            <person name="Sun Q."/>
        </authorList>
    </citation>
    <scope>NUCLEOTIDE SEQUENCE [LARGE SCALE GENOMIC DNA]</scope>
    <source>
        <strain evidence="8 11">426_9</strain>
    </source>
</reference>
<evidence type="ECO:0000256" key="1">
    <source>
        <dbReference type="ARBA" id="ARBA00004442"/>
    </source>
</evidence>
<comment type="similarity">
    <text evidence="2">Belongs to the outer membrane factor (OMF) (TC 1.B.17) family.</text>
</comment>
<keyword evidence="5" id="KW-0812">Transmembrane</keyword>
<evidence type="ECO:0000256" key="4">
    <source>
        <dbReference type="ARBA" id="ARBA00022452"/>
    </source>
</evidence>
<dbReference type="GO" id="GO:0015562">
    <property type="term" value="F:efflux transmembrane transporter activity"/>
    <property type="evidence" value="ECO:0007669"/>
    <property type="project" value="InterPro"/>
</dbReference>
<organism evidence="9 10">
    <name type="scientific">Parabacteroides acidifaciens</name>
    <dbReference type="NCBI Taxonomy" id="2290935"/>
    <lineage>
        <taxon>Bacteria</taxon>
        <taxon>Pseudomonadati</taxon>
        <taxon>Bacteroidota</taxon>
        <taxon>Bacteroidia</taxon>
        <taxon>Bacteroidales</taxon>
        <taxon>Tannerellaceae</taxon>
        <taxon>Parabacteroides</taxon>
    </lineage>
</organism>
<evidence type="ECO:0000313" key="9">
    <source>
        <dbReference type="EMBL" id="RDU49784.1"/>
    </source>
</evidence>
<dbReference type="RefSeq" id="WP_115498952.1">
    <property type="nucleotide sequence ID" value="NZ_JACRTI010000012.1"/>
</dbReference>
<dbReference type="GO" id="GO:0009279">
    <property type="term" value="C:cell outer membrane"/>
    <property type="evidence" value="ECO:0007669"/>
    <property type="project" value="UniProtKB-SubCell"/>
</dbReference>
<keyword evidence="11" id="KW-1185">Reference proteome</keyword>
<sequence>MKTTFILLLIFSSIHCIAQKKKSYTDNATVVEVSANSESDSIQAMLDDYERIQLPPLSVFLQSVYEHPSVKIYEARRDEANAEREITHREWLNYLRLQGTYQYGRNNLYSTSITEGTPVDPIISNVGNNQNLYNVGVSVSIPIGDLTSRKQKNRVKKAQYIQLQSEYEMSVEERKLMILQAYNNVLQQLATLKAKSDAAALYNAQMKISEQDFINGKIDITSLSLERGRRSSAVITYQEGRAALHNAVTLLEMLTNVKIINRSNQEE</sequence>
<keyword evidence="7" id="KW-0998">Cell outer membrane</keyword>
<comment type="caution">
    <text evidence="9">The sequence shown here is derived from an EMBL/GenBank/DDBJ whole genome shotgun (WGS) entry which is preliminary data.</text>
</comment>
<gene>
    <name evidence="9" type="ORF">DWU89_07105</name>
    <name evidence="8" type="ORF">H8784_06940</name>
</gene>
<keyword evidence="6" id="KW-0472">Membrane</keyword>
<accession>A0A3D8HFL9</accession>
<dbReference type="SUPFAM" id="SSF56954">
    <property type="entry name" value="Outer membrane efflux proteins (OEP)"/>
    <property type="match status" value="1"/>
</dbReference>
<dbReference type="GO" id="GO:1990281">
    <property type="term" value="C:efflux pump complex"/>
    <property type="evidence" value="ECO:0007669"/>
    <property type="project" value="TreeGrafter"/>
</dbReference>